<organism evidence="1 2">
    <name type="scientific">Seiridium cardinale</name>
    <dbReference type="NCBI Taxonomy" id="138064"/>
    <lineage>
        <taxon>Eukaryota</taxon>
        <taxon>Fungi</taxon>
        <taxon>Dikarya</taxon>
        <taxon>Ascomycota</taxon>
        <taxon>Pezizomycotina</taxon>
        <taxon>Sordariomycetes</taxon>
        <taxon>Xylariomycetidae</taxon>
        <taxon>Amphisphaeriales</taxon>
        <taxon>Sporocadaceae</taxon>
        <taxon>Seiridium</taxon>
    </lineage>
</organism>
<evidence type="ECO:0000313" key="1">
    <source>
        <dbReference type="EMBL" id="KAK9777412.1"/>
    </source>
</evidence>
<dbReference type="PANTHER" id="PTHR40619:SF3">
    <property type="entry name" value="FUNGAL STAND N-TERMINAL GOODBYE DOMAIN-CONTAINING PROTEIN"/>
    <property type="match status" value="1"/>
</dbReference>
<accession>A0ABR2XUP3</accession>
<dbReference type="PANTHER" id="PTHR40619">
    <property type="entry name" value="FUNGAL STAND N-TERMINAL GOODBYE DOMAIN-CONTAINING PROTEIN"/>
    <property type="match status" value="1"/>
</dbReference>
<protein>
    <submittedName>
        <fullName evidence="1">Fungal STAND N-terminal Goodbye domain-containing protein</fullName>
    </submittedName>
</protein>
<gene>
    <name evidence="1" type="ORF">SCAR479_05805</name>
</gene>
<comment type="caution">
    <text evidence="1">The sequence shown here is derived from an EMBL/GenBank/DDBJ whole genome shotgun (WGS) entry which is preliminary data.</text>
</comment>
<dbReference type="EMBL" id="JARVKM010000021">
    <property type="protein sequence ID" value="KAK9777412.1"/>
    <property type="molecule type" value="Genomic_DNA"/>
</dbReference>
<keyword evidence="2" id="KW-1185">Reference proteome</keyword>
<evidence type="ECO:0000313" key="2">
    <source>
        <dbReference type="Proteomes" id="UP001465668"/>
    </source>
</evidence>
<proteinExistence type="predicted"/>
<reference evidence="1 2" key="1">
    <citation type="submission" date="2024-02" db="EMBL/GenBank/DDBJ databases">
        <title>First draft genome assembly of two strains of Seiridium cardinale.</title>
        <authorList>
            <person name="Emiliani G."/>
            <person name="Scali E."/>
        </authorList>
    </citation>
    <scope>NUCLEOTIDE SEQUENCE [LARGE SCALE GENOMIC DNA]</scope>
    <source>
        <strain evidence="1 2">BM-138-000479</strain>
    </source>
</reference>
<dbReference type="Proteomes" id="UP001465668">
    <property type="component" value="Unassembled WGS sequence"/>
</dbReference>
<sequence length="592" mass="66384">MAAHNRQSASGEVDRSNSAPAPDFSAVYSECISARDKFLVAVNEYLIKSDQEPLPAILSSSHGWDDVFISVSSACDTLERLAAKDKEVKGVAGRLKKAYRTLCKNAEIGTGFIGLIPNDQMYTAALCCGLKVIFNALQNAGRHRQTVFSALEELPLILDDRAASIDIYSDDEELHRRMAALYVATLKAYRTILQYFIGNKVKTGLKHLLPNTNEKLKEKIAEVKLRGDQFKERALVILQKQQNESYKLASRVYADTSEIKNDTREIKKLLNGGDLRELIERLRNFFDEQDIIQEKKRGRLVVAQDPASSTNLGELLSIFEYDPELVFGDCQKLINMRQNQNSLDDAKVLFIIQSSELGDWLLRPHSMALLVNGRSISQQRPETSFFSAKLFASLFSVANTSSRNIIALSFYCSRHRDERTDPNANPLELAMSLLLQLLDSYSHFKPSLLQRVRETLNPLDLGSILGVIDHLVAKVRQGMVIFIVIDGISFFTSPAQRLTETGEVMAALVGLVRQTSLKATIKAVFTSPVRVRDFEELFLHDDGEILNMPREVGQKALYRDSQWERLVLPDTVEIGEGKSSLITGSPHKDMLL</sequence>
<name>A0ABR2XUP3_9PEZI</name>